<dbReference type="InterPro" id="IPR036388">
    <property type="entry name" value="WH-like_DNA-bd_sf"/>
</dbReference>
<keyword evidence="6" id="KW-1185">Reference proteome</keyword>
<dbReference type="InterPro" id="IPR001845">
    <property type="entry name" value="HTH_ArsR_DNA-bd_dom"/>
</dbReference>
<dbReference type="PANTHER" id="PTHR33154:SF33">
    <property type="entry name" value="TRANSCRIPTIONAL REPRESSOR SDPR"/>
    <property type="match status" value="1"/>
</dbReference>
<dbReference type="OrthoDB" id="9623at2157"/>
<reference evidence="5 6" key="1">
    <citation type="submission" date="2018-05" db="EMBL/GenBank/DDBJ databases">
        <title>Complete Genome Sequences of Extremely Thermoacidophilic, Metal-Mobilizing Type-Strain Members of the Archaeal Family Sulfolobaceae: Acidianus brierleyi DSM-1651T, Acidianus sulfidivorans DSM-18786T, Metallosphaera hakonensis DSM-7519T, and Metallosphaera prunae DSM-10039T.</title>
        <authorList>
            <person name="Counts J.A."/>
            <person name="Kelly R.M."/>
        </authorList>
    </citation>
    <scope>NUCLEOTIDE SEQUENCE [LARGE SCALE GENOMIC DNA]</scope>
    <source>
        <strain evidence="5 6">DSM 1651</strain>
    </source>
</reference>
<sequence length="101" mass="11946">MNLERISDLVRVAKALSVPQRVRILKMILQRPMYVQEIAEDMKMPYALAHLHLRALEEAGILKAEYIEIKEPKPHKRKMYYAKDFEIIINNQVIMGLKDER</sequence>
<organism evidence="5 6">
    <name type="scientific">Acidianus brierleyi</name>
    <dbReference type="NCBI Taxonomy" id="41673"/>
    <lineage>
        <taxon>Archaea</taxon>
        <taxon>Thermoproteota</taxon>
        <taxon>Thermoprotei</taxon>
        <taxon>Sulfolobales</taxon>
        <taxon>Sulfolobaceae</taxon>
        <taxon>Acidianus</taxon>
    </lineage>
</organism>
<evidence type="ECO:0000256" key="1">
    <source>
        <dbReference type="ARBA" id="ARBA00023015"/>
    </source>
</evidence>
<evidence type="ECO:0000256" key="2">
    <source>
        <dbReference type="ARBA" id="ARBA00023125"/>
    </source>
</evidence>
<keyword evidence="3" id="KW-0804">Transcription</keyword>
<dbReference type="GeneID" id="36831002"/>
<dbReference type="CDD" id="cd00090">
    <property type="entry name" value="HTH_ARSR"/>
    <property type="match status" value="1"/>
</dbReference>
<dbReference type="InterPro" id="IPR051081">
    <property type="entry name" value="HTH_MetalResp_TranReg"/>
</dbReference>
<evidence type="ECO:0000313" key="5">
    <source>
        <dbReference type="EMBL" id="AWR93662.1"/>
    </source>
</evidence>
<dbReference type="InterPro" id="IPR011991">
    <property type="entry name" value="ArsR-like_HTH"/>
</dbReference>
<dbReference type="KEGG" id="abri:DFR85_02560"/>
<dbReference type="AlphaFoldDB" id="A0A2U9ICB4"/>
<evidence type="ECO:0000313" key="6">
    <source>
        <dbReference type="Proteomes" id="UP000248044"/>
    </source>
</evidence>
<dbReference type="SMART" id="SM00418">
    <property type="entry name" value="HTH_ARSR"/>
    <property type="match status" value="1"/>
</dbReference>
<dbReference type="Proteomes" id="UP000248044">
    <property type="component" value="Chromosome"/>
</dbReference>
<keyword evidence="1" id="KW-0805">Transcription regulation</keyword>
<accession>A0A2U9ICB4</accession>
<evidence type="ECO:0000259" key="4">
    <source>
        <dbReference type="SMART" id="SM00418"/>
    </source>
</evidence>
<dbReference type="Gene3D" id="1.10.10.10">
    <property type="entry name" value="Winged helix-like DNA-binding domain superfamily/Winged helix DNA-binding domain"/>
    <property type="match status" value="1"/>
</dbReference>
<proteinExistence type="predicted"/>
<name>A0A2U9ICB4_9CREN</name>
<dbReference type="RefSeq" id="WP_110269546.1">
    <property type="nucleotide sequence ID" value="NZ_CP029289.2"/>
</dbReference>
<protein>
    <submittedName>
        <fullName evidence="5">ArsR family transcriptional regulator</fullName>
    </submittedName>
</protein>
<dbReference type="SUPFAM" id="SSF46785">
    <property type="entry name" value="Winged helix' DNA-binding domain"/>
    <property type="match status" value="1"/>
</dbReference>
<dbReference type="GO" id="GO:0003677">
    <property type="term" value="F:DNA binding"/>
    <property type="evidence" value="ECO:0007669"/>
    <property type="project" value="UniProtKB-KW"/>
</dbReference>
<dbReference type="EMBL" id="CP029289">
    <property type="protein sequence ID" value="AWR93662.1"/>
    <property type="molecule type" value="Genomic_DNA"/>
</dbReference>
<evidence type="ECO:0000256" key="3">
    <source>
        <dbReference type="ARBA" id="ARBA00023163"/>
    </source>
</evidence>
<dbReference type="InterPro" id="IPR036390">
    <property type="entry name" value="WH_DNA-bd_sf"/>
</dbReference>
<dbReference type="PANTHER" id="PTHR33154">
    <property type="entry name" value="TRANSCRIPTIONAL REGULATOR, ARSR FAMILY"/>
    <property type="match status" value="1"/>
</dbReference>
<feature type="domain" description="HTH arsR-type" evidence="4">
    <location>
        <begin position="11"/>
        <end position="93"/>
    </location>
</feature>
<dbReference type="GO" id="GO:0003700">
    <property type="term" value="F:DNA-binding transcription factor activity"/>
    <property type="evidence" value="ECO:0007669"/>
    <property type="project" value="InterPro"/>
</dbReference>
<gene>
    <name evidence="5" type="ORF">DFR85_02560</name>
</gene>
<keyword evidence="2" id="KW-0238">DNA-binding</keyword>
<dbReference type="Pfam" id="PF01022">
    <property type="entry name" value="HTH_5"/>
    <property type="match status" value="1"/>
</dbReference>